<organism evidence="7 8">
    <name type="scientific">Allacma fusca</name>
    <dbReference type="NCBI Taxonomy" id="39272"/>
    <lineage>
        <taxon>Eukaryota</taxon>
        <taxon>Metazoa</taxon>
        <taxon>Ecdysozoa</taxon>
        <taxon>Arthropoda</taxon>
        <taxon>Hexapoda</taxon>
        <taxon>Collembola</taxon>
        <taxon>Symphypleona</taxon>
        <taxon>Sminthuridae</taxon>
        <taxon>Allacma</taxon>
    </lineage>
</organism>
<evidence type="ECO:0000313" key="8">
    <source>
        <dbReference type="Proteomes" id="UP000708208"/>
    </source>
</evidence>
<protein>
    <recommendedName>
        <fullName evidence="6">Major facilitator superfamily (MFS) profile domain-containing protein</fullName>
    </recommendedName>
</protein>
<dbReference type="InterPro" id="IPR005828">
    <property type="entry name" value="MFS_sugar_transport-like"/>
</dbReference>
<feature type="transmembrane region" description="Helical" evidence="5">
    <location>
        <begin position="65"/>
        <end position="85"/>
    </location>
</feature>
<dbReference type="InterPro" id="IPR050549">
    <property type="entry name" value="MFS_Trehalose_Transporter"/>
</dbReference>
<keyword evidence="4 5" id="KW-0472">Membrane</keyword>
<keyword evidence="8" id="KW-1185">Reference proteome</keyword>
<reference evidence="7" key="1">
    <citation type="submission" date="2021-06" db="EMBL/GenBank/DDBJ databases">
        <authorList>
            <person name="Hodson N. C."/>
            <person name="Mongue J. A."/>
            <person name="Jaron S. K."/>
        </authorList>
    </citation>
    <scope>NUCLEOTIDE SEQUENCE</scope>
</reference>
<dbReference type="PANTHER" id="PTHR48021:SF1">
    <property type="entry name" value="GH07001P-RELATED"/>
    <property type="match status" value="1"/>
</dbReference>
<dbReference type="AlphaFoldDB" id="A0A8J2JP72"/>
<dbReference type="OrthoDB" id="4142200at2759"/>
<feature type="domain" description="Major facilitator superfamily (MFS) profile" evidence="6">
    <location>
        <begin position="1"/>
        <end position="218"/>
    </location>
</feature>
<feature type="transmembrane region" description="Helical" evidence="5">
    <location>
        <begin position="91"/>
        <end position="113"/>
    </location>
</feature>
<feature type="transmembrane region" description="Helical" evidence="5">
    <location>
        <begin position="163"/>
        <end position="183"/>
    </location>
</feature>
<accession>A0A8J2JP72</accession>
<dbReference type="GO" id="GO:0022857">
    <property type="term" value="F:transmembrane transporter activity"/>
    <property type="evidence" value="ECO:0007669"/>
    <property type="project" value="InterPro"/>
</dbReference>
<comment type="subcellular location">
    <subcellularLocation>
        <location evidence="1">Membrane</location>
        <topology evidence="1">Multi-pass membrane protein</topology>
    </subcellularLocation>
</comment>
<evidence type="ECO:0000256" key="3">
    <source>
        <dbReference type="ARBA" id="ARBA00022989"/>
    </source>
</evidence>
<feature type="transmembrane region" description="Helical" evidence="5">
    <location>
        <begin position="30"/>
        <end position="53"/>
    </location>
</feature>
<gene>
    <name evidence="7" type="ORF">AFUS01_LOCUS7757</name>
</gene>
<dbReference type="FunFam" id="1.20.1250.20:FF:000279">
    <property type="entry name" value="Major facilitator superfamily protein"/>
    <property type="match status" value="1"/>
</dbReference>
<dbReference type="GO" id="GO:0016020">
    <property type="term" value="C:membrane"/>
    <property type="evidence" value="ECO:0007669"/>
    <property type="project" value="UniProtKB-SubCell"/>
</dbReference>
<proteinExistence type="predicted"/>
<dbReference type="Proteomes" id="UP000708208">
    <property type="component" value="Unassembled WGS sequence"/>
</dbReference>
<feature type="transmembrane region" description="Helical" evidence="5">
    <location>
        <begin position="125"/>
        <end position="143"/>
    </location>
</feature>
<evidence type="ECO:0000256" key="4">
    <source>
        <dbReference type="ARBA" id="ARBA00023136"/>
    </source>
</evidence>
<keyword evidence="2 5" id="KW-0812">Transmembrane</keyword>
<evidence type="ECO:0000256" key="2">
    <source>
        <dbReference type="ARBA" id="ARBA00022692"/>
    </source>
</evidence>
<keyword evidence="3 5" id="KW-1133">Transmembrane helix</keyword>
<dbReference type="PANTHER" id="PTHR48021">
    <property type="match status" value="1"/>
</dbReference>
<evidence type="ECO:0000256" key="1">
    <source>
        <dbReference type="ARBA" id="ARBA00004141"/>
    </source>
</evidence>
<dbReference type="EMBL" id="CAJVCH010052859">
    <property type="protein sequence ID" value="CAG7718364.1"/>
    <property type="molecule type" value="Genomic_DNA"/>
</dbReference>
<dbReference type="Pfam" id="PF00083">
    <property type="entry name" value="Sugar_tr"/>
    <property type="match status" value="1"/>
</dbReference>
<evidence type="ECO:0000256" key="5">
    <source>
        <dbReference type="SAM" id="Phobius"/>
    </source>
</evidence>
<evidence type="ECO:0000259" key="6">
    <source>
        <dbReference type="PROSITE" id="PS50850"/>
    </source>
</evidence>
<feature type="transmembrane region" description="Helical" evidence="5">
    <location>
        <begin position="195"/>
        <end position="214"/>
    </location>
</feature>
<comment type="caution">
    <text evidence="7">The sequence shown here is derived from an EMBL/GenBank/DDBJ whole genome shotgun (WGS) entry which is preliminary data.</text>
</comment>
<name>A0A8J2JP72_9HEXA</name>
<evidence type="ECO:0000313" key="7">
    <source>
        <dbReference type="EMBL" id="CAG7718364.1"/>
    </source>
</evidence>
<sequence>MIEAARTENESRSVSLKDLMVGQVLKPTGVSMMLMLLQQVGGINAVIFYAVDIFKDANTGLDENVSAIVIAAVQVVFVLVSTLLVERLGRKILLVVSELGMAVSLLALGIYFYIKEHEPEKAATLGWLPLTSLVLYIITYNLAMGPLPWTMMGELLPPHVKSITSSIATAFCWGLGFLIAKFFKDMLAVLTSYGCYWLFSACSFAGFIYCLLVVPETKGKSLEEIQRHFSK</sequence>
<dbReference type="PROSITE" id="PS50850">
    <property type="entry name" value="MFS"/>
    <property type="match status" value="1"/>
</dbReference>
<dbReference type="InterPro" id="IPR020846">
    <property type="entry name" value="MFS_dom"/>
</dbReference>